<dbReference type="Proteomes" id="UP001597368">
    <property type="component" value="Unassembled WGS sequence"/>
</dbReference>
<accession>A0ABW4SV99</accession>
<gene>
    <name evidence="7" type="ORF">ACFSKW_16615</name>
</gene>
<evidence type="ECO:0000256" key="1">
    <source>
        <dbReference type="ARBA" id="ARBA00001974"/>
    </source>
</evidence>
<reference evidence="8" key="1">
    <citation type="journal article" date="2019" name="Int. J. Syst. Evol. Microbiol.">
        <title>The Global Catalogue of Microorganisms (GCM) 10K type strain sequencing project: providing services to taxonomists for standard genome sequencing and annotation.</title>
        <authorList>
            <consortium name="The Broad Institute Genomics Platform"/>
            <consortium name="The Broad Institute Genome Sequencing Center for Infectious Disease"/>
            <person name="Wu L."/>
            <person name="Ma J."/>
        </authorList>
    </citation>
    <scope>NUCLEOTIDE SEQUENCE [LARGE SCALE GENOMIC DNA]</scope>
    <source>
        <strain evidence="8">ICMP 6774ER</strain>
    </source>
</reference>
<dbReference type="InterPro" id="IPR016166">
    <property type="entry name" value="FAD-bd_PCMH"/>
</dbReference>
<dbReference type="Gene3D" id="3.30.465.10">
    <property type="match status" value="1"/>
</dbReference>
<evidence type="ECO:0000259" key="6">
    <source>
        <dbReference type="PROSITE" id="PS51387"/>
    </source>
</evidence>
<dbReference type="InterPro" id="IPR012951">
    <property type="entry name" value="BBE"/>
</dbReference>
<feature type="domain" description="FAD-binding PCMH-type" evidence="6">
    <location>
        <begin position="63"/>
        <end position="231"/>
    </location>
</feature>
<comment type="caution">
    <text evidence="7">The sequence shown here is derived from an EMBL/GenBank/DDBJ whole genome shotgun (WGS) entry which is preliminary data.</text>
</comment>
<evidence type="ECO:0000256" key="5">
    <source>
        <dbReference type="ARBA" id="ARBA00023002"/>
    </source>
</evidence>
<dbReference type="InterPro" id="IPR036318">
    <property type="entry name" value="FAD-bd_PCMH-like_sf"/>
</dbReference>
<keyword evidence="8" id="KW-1185">Reference proteome</keyword>
<dbReference type="PANTHER" id="PTHR42973:SF39">
    <property type="entry name" value="FAD-BINDING PCMH-TYPE DOMAIN-CONTAINING PROTEIN"/>
    <property type="match status" value="1"/>
</dbReference>
<organism evidence="7 8">
    <name type="scientific">Nonomuraea mangrovi</name>
    <dbReference type="NCBI Taxonomy" id="2316207"/>
    <lineage>
        <taxon>Bacteria</taxon>
        <taxon>Bacillati</taxon>
        <taxon>Actinomycetota</taxon>
        <taxon>Actinomycetes</taxon>
        <taxon>Streptosporangiales</taxon>
        <taxon>Streptosporangiaceae</taxon>
        <taxon>Nonomuraea</taxon>
    </lineage>
</organism>
<dbReference type="InterPro" id="IPR006094">
    <property type="entry name" value="Oxid_FAD_bind_N"/>
</dbReference>
<protein>
    <submittedName>
        <fullName evidence="7">FAD-binding oxidoreductase</fullName>
    </submittedName>
</protein>
<name>A0ABW4SV99_9ACTN</name>
<dbReference type="InterPro" id="IPR050416">
    <property type="entry name" value="FAD-linked_Oxidoreductase"/>
</dbReference>
<comment type="cofactor">
    <cofactor evidence="1">
        <name>FAD</name>
        <dbReference type="ChEBI" id="CHEBI:57692"/>
    </cofactor>
</comment>
<comment type="similarity">
    <text evidence="2">Belongs to the oxygen-dependent FAD-linked oxidoreductase family.</text>
</comment>
<dbReference type="EMBL" id="JBHUFV010000024">
    <property type="protein sequence ID" value="MFD1933099.1"/>
    <property type="molecule type" value="Genomic_DNA"/>
</dbReference>
<dbReference type="RefSeq" id="WP_379573145.1">
    <property type="nucleotide sequence ID" value="NZ_JBHUFV010000024.1"/>
</dbReference>
<evidence type="ECO:0000313" key="8">
    <source>
        <dbReference type="Proteomes" id="UP001597368"/>
    </source>
</evidence>
<dbReference type="Pfam" id="PF01565">
    <property type="entry name" value="FAD_binding_4"/>
    <property type="match status" value="1"/>
</dbReference>
<keyword evidence="5" id="KW-0560">Oxidoreductase</keyword>
<dbReference type="PROSITE" id="PS51318">
    <property type="entry name" value="TAT"/>
    <property type="match status" value="1"/>
</dbReference>
<dbReference type="PROSITE" id="PS00862">
    <property type="entry name" value="OX2_COVAL_FAD"/>
    <property type="match status" value="1"/>
</dbReference>
<dbReference type="InterPro" id="IPR006093">
    <property type="entry name" value="Oxy_OxRdtase_FAD_BS"/>
</dbReference>
<dbReference type="Pfam" id="PF08031">
    <property type="entry name" value="BBE"/>
    <property type="match status" value="1"/>
</dbReference>
<dbReference type="InterPro" id="IPR016167">
    <property type="entry name" value="FAD-bd_PCMH_sub1"/>
</dbReference>
<dbReference type="PROSITE" id="PS51387">
    <property type="entry name" value="FAD_PCMH"/>
    <property type="match status" value="1"/>
</dbReference>
<evidence type="ECO:0000256" key="4">
    <source>
        <dbReference type="ARBA" id="ARBA00022827"/>
    </source>
</evidence>
<dbReference type="SUPFAM" id="SSF56176">
    <property type="entry name" value="FAD-binding/transporter-associated domain-like"/>
    <property type="match status" value="1"/>
</dbReference>
<dbReference type="Gene3D" id="3.40.462.20">
    <property type="match status" value="1"/>
</dbReference>
<dbReference type="InterPro" id="IPR016169">
    <property type="entry name" value="FAD-bd_PCMH_sub2"/>
</dbReference>
<keyword evidence="4" id="KW-0274">FAD</keyword>
<dbReference type="InterPro" id="IPR006311">
    <property type="entry name" value="TAT_signal"/>
</dbReference>
<sequence>MLSRRSVIKGAGAAVVGSAPAAHAAHDPGDRLATRLRSAVKGTVLFPRDPGFAAEHAGYNPVVRHAPKAVVVPADAGDIRTAVRLAGLLGLPVAVQATGHGISAAADGGILINTRRLASVTIDPVKRVAKVAAGTRMRTLVEAAAAHGLATINGSSLDVGVVGYTLGGGLGPLGRKYGYAADHVRAVDLVTPGGRPLRLSPDRHADLFWAVRGGKSNFGVVTGMEIDLVEAATLYGGALFFLGEAVQRAVRAYPAWAAGLPEEMTTTLAFMRLPKAPSVPPPLQERVAVRLTAAYLGRDQEGRRLLAPMLAAGPELDTMRALPYEKIGTISNDPSVAPLPVFERTGLLRSLDAAAVERLLALAGPGVKLPFGVIELRQLGGALARPAAVPNAIGHRDAEALLFMATPAPAAQAGAVRKQQQQLMDGLEPHLTGGMSANFMSSADLAPEQVRAAYTPADYARLTRLKRVHDPRNLFRVNHNIRPA</sequence>
<keyword evidence="3" id="KW-0285">Flavoprotein</keyword>
<evidence type="ECO:0000256" key="2">
    <source>
        <dbReference type="ARBA" id="ARBA00005466"/>
    </source>
</evidence>
<dbReference type="Gene3D" id="3.30.43.10">
    <property type="entry name" value="Uridine Diphospho-n-acetylenolpyruvylglucosamine Reductase, domain 2"/>
    <property type="match status" value="1"/>
</dbReference>
<dbReference type="PANTHER" id="PTHR42973">
    <property type="entry name" value="BINDING OXIDOREDUCTASE, PUTATIVE (AFU_ORTHOLOGUE AFUA_1G17690)-RELATED"/>
    <property type="match status" value="1"/>
</dbReference>
<proteinExistence type="inferred from homology"/>
<evidence type="ECO:0000256" key="3">
    <source>
        <dbReference type="ARBA" id="ARBA00022630"/>
    </source>
</evidence>
<evidence type="ECO:0000313" key="7">
    <source>
        <dbReference type="EMBL" id="MFD1933099.1"/>
    </source>
</evidence>